<evidence type="ECO:0000313" key="1">
    <source>
        <dbReference type="EMBL" id="URF05050.1"/>
    </source>
</evidence>
<dbReference type="KEGG" id="ccam:M5D45_04215"/>
<accession>A0AAE9I4K7</accession>
<name>A0AAE9I4K7_9BURK</name>
<dbReference type="InterPro" id="IPR029470">
    <property type="entry name" value="PDDEXK_4"/>
</dbReference>
<dbReference type="Proteomes" id="UP001056132">
    <property type="component" value="Chromosome 1"/>
</dbReference>
<gene>
    <name evidence="1" type="ORF">M5D45_04215</name>
</gene>
<dbReference type="RefSeq" id="WP_250025124.1">
    <property type="nucleotide sequence ID" value="NZ_CP097330.1"/>
</dbReference>
<dbReference type="Pfam" id="PF14281">
    <property type="entry name" value="PDDEXK_4"/>
    <property type="match status" value="1"/>
</dbReference>
<proteinExistence type="predicted"/>
<dbReference type="EMBL" id="CP097330">
    <property type="protein sequence ID" value="URF05050.1"/>
    <property type="molecule type" value="Genomic_DNA"/>
</dbReference>
<evidence type="ECO:0000313" key="2">
    <source>
        <dbReference type="Proteomes" id="UP001056132"/>
    </source>
</evidence>
<dbReference type="AlphaFoldDB" id="A0AAE9I4K7"/>
<reference evidence="1" key="1">
    <citation type="journal article" date="2022" name="Microbiol. Resour. Announc.">
        <title>Genome Sequence of Cupriavidus campinensis Strain G5, a Member of a Bacterial Consortium Capable of Polyethylene Degradation.</title>
        <authorList>
            <person name="Schneider B."/>
            <person name="Pfeiffer F."/>
            <person name="Dyall-Smith M."/>
            <person name="Kunte H.J."/>
        </authorList>
    </citation>
    <scope>NUCLEOTIDE SEQUENCE</scope>
    <source>
        <strain evidence="1">G5</strain>
    </source>
</reference>
<organism evidence="1 2">
    <name type="scientific">Cupriavidus campinensis</name>
    <dbReference type="NCBI Taxonomy" id="151783"/>
    <lineage>
        <taxon>Bacteria</taxon>
        <taxon>Pseudomonadati</taxon>
        <taxon>Pseudomonadota</taxon>
        <taxon>Betaproteobacteria</taxon>
        <taxon>Burkholderiales</taxon>
        <taxon>Burkholderiaceae</taxon>
        <taxon>Cupriavidus</taxon>
    </lineage>
</organism>
<sequence>MFDQVGDVSALLDMLAEELGEFRTAEEQRTRSEAPNFSAFTYIDPDENLLSWILADLLAPWGTHGQGHIFLREFLGLSGLSELKAESCYRIKREEQTDTLKTERRIDILLEGQDWVVGIENKPWAADQARQVQDYLNDLAGRRKARSVLVYLTKTGRSPSEVSIETKAMHRERADGRLVLLSFGQVLHWLKICEQLCLAPRVKAFLDDFQRYIERRLLGQVSKREATMIVDIVTSNGDRLDAALELIRSRDAIRISLLQKAMADIKGLTKDGWVICRRLNDVDVGIGLKPPHAGHWHICFEPQRGSYDQWIYGIKRNGLRGNGDEAGLIGERLTSAMPVGARSTKWWPYYRPFNGFDADGLDPRQYRNWEASTSAWKDMHSGRFAQNIVRLAEKLHDAVLLTSV</sequence>
<reference evidence="1" key="2">
    <citation type="submission" date="2022-05" db="EMBL/GenBank/DDBJ databases">
        <authorList>
            <person name="Kunte H.-J."/>
        </authorList>
    </citation>
    <scope>NUCLEOTIDE SEQUENCE</scope>
    <source>
        <strain evidence="1">G5</strain>
    </source>
</reference>
<protein>
    <submittedName>
        <fullName evidence="1">PD-(D/E)XK nuclease family protein</fullName>
    </submittedName>
</protein>